<feature type="transmembrane region" description="Helical" evidence="1">
    <location>
        <begin position="1011"/>
        <end position="1033"/>
    </location>
</feature>
<accession>A0AAE0BND8</accession>
<dbReference type="InterPro" id="IPR011050">
    <property type="entry name" value="Pectin_lyase_fold/virulence"/>
</dbReference>
<keyword evidence="1" id="KW-0472">Membrane</keyword>
<proteinExistence type="predicted"/>
<dbReference type="Proteomes" id="UP001190700">
    <property type="component" value="Unassembled WGS sequence"/>
</dbReference>
<keyword evidence="1" id="KW-0812">Transmembrane</keyword>
<sequence>EVEAVSICECTFTGNAASYGGAVNFKPQPNRTLVRIEATLFRGNSAVQYGGAIHLDSNVQLTMTEQSLVAENTAASGGGAYVSGDFLLDGGSVFDGNSATGYGSGSCVDSLQGGGGLYVQSKDDGTPTVVVLRGGSMLARNRAHSGWKQFEISINGRARIPLEQMPRSPSLPGLVPFPCGIYVSYGPAGFTQLWALVNITDGSAVVENVAESDNGGGIRTQWGCLITLSNGSVVSRNRADLGSGSGISLASSSMIIANGSEVCWNTCLNTGGGLSMSNSTLQLDGRSLICNNTADQGGGLYGSYSTLDIQGSVEGNRAHIAGGGIYLLSSQAALRGDSEVAANYATEGGGIWISSESIVSLQGSTLSSNVGQNFGGAVYATRNSSVNVSDGTQLRDNLAGYEGGNLWITASVLNIANSSVLRGLVATQGGGLFLHNSLAIATNTTISGCKAERGGGVLVSEASRMALSLVALTQNQAQEGGGMMVESASSVNLTGAVIEENLAVDVGGGLYVPGAAVHVHGSDFRRNKASRGGSVFAIGLLNTNLSIQECSFQGDQSSVAGASLAIGDVALASVLHSTFEASSAEHGGAIFVNRSVYWSRLALERLDFRMNSAVWGPNVHWVHSQNQSNESVVCVDCTSDGSILLTSSEVRYVVLQGSSEVPVTSIQTETGEPFTPGLRFVAYDYYGQVVQHSDTVVSVDTEEPGVALSGQSIAVYGASGAEFTTLECLGEPGMQFDMVFTALVHSYSMYRGTARISVHVAPCIAGQQYSEAARLCTTCTEGTVKFDNGTQACASCLDSGLKCFGGSEFELEDGFWMASTWVQQNCAPADTACVLARVYPCENSQACSNDAPRQNEGSANHVAEDVLCREGHAGDVVLCKGCDQGYQMKVLTGLCDQCPKNTATVWVQFISVSMLFVVVIGLMVSILLRLSPNTFSLMLMRSTLSLTAALLSLLLGHLQILSQTSLIFHQDAIPAVYDDTVTFLGAIFNIADWTSAACLAEDIGYHLRPGFLWNFKLYAMAPFCALVFFLWAWQRLDTPWDSIPKHRDYRSKKFQHEISRSADGVPREVSWNKTTSLRMLRMVLLDDPPPIASSSMNPLADVEGIVAADEDEGESMSEHAGMREHSGDLEGAPYTRHAAHGADASVTKAMPGENVTALDASVAKAMPGENVTALDASVAKAMPGENVTALDASVTKATSLEEKECDEEHNRAKERRKTHRESIKGVITQQDWLVSYMSIASYALVLLHPTCATYMFQLFNCDAVTLNNTNDTWLELDYTEPCYTSTRWKAHLAISVVVIVTYTLGFPVLLMVISRYLRSLKKWRRLDTGDILYIPKQLDSFNQQPVKEVEAETKQDTCYFMVDENDDYILLEPQFEPGSSSVLQTALTHPRVIQVLGPYFAPFKPDLYIWAGYDMLRKVVQTSGAILIQLVREEYDLYYTSIVTIIALAIHAHFRPYTDGIVNSLQTVILANEACVVTVCIAERYRNDDGVMRLVVGCSMLAVQVALGMLIMFYILKGLDLQRVMDKAYSMYDSMLGRFITPRMSEQQRESLRARNRNARQRCASQLDQSREELLDAMMEHCPEFAEYDTTSTSNVEKRSSFIEFTKTDRTRKSFDGRLLSTTLSIRSRSESATYANCKFVQV</sequence>
<dbReference type="PANTHER" id="PTHR11319:SF35">
    <property type="entry name" value="OUTER MEMBRANE PROTEIN PMPC-RELATED"/>
    <property type="match status" value="1"/>
</dbReference>
<reference evidence="2 3" key="1">
    <citation type="journal article" date="2015" name="Genome Biol. Evol.">
        <title>Comparative Genomics of a Bacterivorous Green Alga Reveals Evolutionary Causalities and Consequences of Phago-Mixotrophic Mode of Nutrition.</title>
        <authorList>
            <person name="Burns J.A."/>
            <person name="Paasch A."/>
            <person name="Narechania A."/>
            <person name="Kim E."/>
        </authorList>
    </citation>
    <scope>NUCLEOTIDE SEQUENCE [LARGE SCALE GENOMIC DNA]</scope>
    <source>
        <strain evidence="2 3">PLY_AMNH</strain>
    </source>
</reference>
<dbReference type="PANTHER" id="PTHR11319">
    <property type="entry name" value="G PROTEIN-COUPLED RECEPTOR-RELATED"/>
    <property type="match status" value="1"/>
</dbReference>
<feature type="transmembrane region" description="Helical" evidence="1">
    <location>
        <begin position="1494"/>
        <end position="1516"/>
    </location>
</feature>
<gene>
    <name evidence="2" type="ORF">CYMTET_51278</name>
</gene>
<organism evidence="2 3">
    <name type="scientific">Cymbomonas tetramitiformis</name>
    <dbReference type="NCBI Taxonomy" id="36881"/>
    <lineage>
        <taxon>Eukaryota</taxon>
        <taxon>Viridiplantae</taxon>
        <taxon>Chlorophyta</taxon>
        <taxon>Pyramimonadophyceae</taxon>
        <taxon>Pyramimonadales</taxon>
        <taxon>Pyramimonadaceae</taxon>
        <taxon>Cymbomonas</taxon>
    </lineage>
</organism>
<feature type="transmembrane region" description="Helical" evidence="1">
    <location>
        <begin position="1292"/>
        <end position="1317"/>
    </location>
</feature>
<dbReference type="SUPFAM" id="SSF51126">
    <property type="entry name" value="Pectin lyase-like"/>
    <property type="match status" value="2"/>
</dbReference>
<feature type="transmembrane region" description="Helical" evidence="1">
    <location>
        <begin position="905"/>
        <end position="930"/>
    </location>
</feature>
<dbReference type="EMBL" id="LGRX02034123">
    <property type="protein sequence ID" value="KAK3238737.1"/>
    <property type="molecule type" value="Genomic_DNA"/>
</dbReference>
<keyword evidence="1" id="KW-1133">Transmembrane helix</keyword>
<protein>
    <recommendedName>
        <fullName evidence="4">Right handed beta helix domain-containing protein</fullName>
    </recommendedName>
</protein>
<feature type="transmembrane region" description="Helical" evidence="1">
    <location>
        <begin position="942"/>
        <end position="961"/>
    </location>
</feature>
<evidence type="ECO:0000256" key="1">
    <source>
        <dbReference type="SAM" id="Phobius"/>
    </source>
</evidence>
<evidence type="ECO:0000313" key="3">
    <source>
        <dbReference type="Proteomes" id="UP001190700"/>
    </source>
</evidence>
<comment type="caution">
    <text evidence="2">The sequence shown here is derived from an EMBL/GenBank/DDBJ whole genome shotgun (WGS) entry which is preliminary data.</text>
</comment>
<name>A0AAE0BND8_9CHLO</name>
<keyword evidence="3" id="KW-1185">Reference proteome</keyword>
<feature type="non-terminal residue" evidence="2">
    <location>
        <position position="1"/>
    </location>
</feature>
<evidence type="ECO:0000313" key="2">
    <source>
        <dbReference type="EMBL" id="KAK3238737.1"/>
    </source>
</evidence>
<evidence type="ECO:0008006" key="4">
    <source>
        <dbReference type="Google" id="ProtNLM"/>
    </source>
</evidence>